<dbReference type="Proteomes" id="UP000649753">
    <property type="component" value="Unassembled WGS sequence"/>
</dbReference>
<name>A0A927R666_9ACTN</name>
<accession>A0A927R666</accession>
<feature type="region of interest" description="Disordered" evidence="1">
    <location>
        <begin position="100"/>
        <end position="137"/>
    </location>
</feature>
<evidence type="ECO:0000313" key="3">
    <source>
        <dbReference type="Proteomes" id="UP000649753"/>
    </source>
</evidence>
<organism evidence="2 3">
    <name type="scientific">Plantactinospora soyae</name>
    <dbReference type="NCBI Taxonomy" id="1544732"/>
    <lineage>
        <taxon>Bacteria</taxon>
        <taxon>Bacillati</taxon>
        <taxon>Actinomycetota</taxon>
        <taxon>Actinomycetes</taxon>
        <taxon>Micromonosporales</taxon>
        <taxon>Micromonosporaceae</taxon>
        <taxon>Plantactinospora</taxon>
    </lineage>
</organism>
<evidence type="ECO:0000313" key="2">
    <source>
        <dbReference type="EMBL" id="MBE1486556.1"/>
    </source>
</evidence>
<comment type="caution">
    <text evidence="2">The sequence shown here is derived from an EMBL/GenBank/DDBJ whole genome shotgun (WGS) entry which is preliminary data.</text>
</comment>
<protein>
    <submittedName>
        <fullName evidence="2">Uncharacterized protein</fullName>
    </submittedName>
</protein>
<feature type="region of interest" description="Disordered" evidence="1">
    <location>
        <begin position="1"/>
        <end position="26"/>
    </location>
</feature>
<feature type="compositionally biased region" description="Basic residues" evidence="1">
    <location>
        <begin position="109"/>
        <end position="137"/>
    </location>
</feature>
<evidence type="ECO:0000256" key="1">
    <source>
        <dbReference type="SAM" id="MobiDB-lite"/>
    </source>
</evidence>
<dbReference type="RefSeq" id="WP_192766558.1">
    <property type="nucleotide sequence ID" value="NZ_JADBEB010000001.1"/>
</dbReference>
<dbReference type="EMBL" id="JADBEB010000001">
    <property type="protein sequence ID" value="MBE1486556.1"/>
    <property type="molecule type" value="Genomic_DNA"/>
</dbReference>
<keyword evidence="3" id="KW-1185">Reference proteome</keyword>
<proteinExistence type="predicted"/>
<dbReference type="AlphaFoldDB" id="A0A927R666"/>
<gene>
    <name evidence="2" type="ORF">H4W31_002194</name>
</gene>
<reference evidence="2" key="1">
    <citation type="submission" date="2020-10" db="EMBL/GenBank/DDBJ databases">
        <title>Sequencing the genomes of 1000 actinobacteria strains.</title>
        <authorList>
            <person name="Klenk H.-P."/>
        </authorList>
    </citation>
    <scope>NUCLEOTIDE SEQUENCE</scope>
    <source>
        <strain evidence="2">DSM 46832</strain>
    </source>
</reference>
<sequence>MCSRPSRAGWHGQGAPQARHRNDGRAGVCGRNRLCGRYDTTRPPDYRYSTWRAWLSWSGAGHPARLFPARVRRGVPHEARLLVWRVRAGGDGMAGGTMASAVRGAGRGPGRRTAARVRGQRQRRPQAQKIHRKYQAR</sequence>